<keyword evidence="8" id="KW-0319">Glycerol metabolism</keyword>
<dbReference type="GO" id="GO:0004144">
    <property type="term" value="F:diacylglycerol O-acyltransferase activity"/>
    <property type="evidence" value="ECO:0007669"/>
    <property type="project" value="TreeGrafter"/>
</dbReference>
<name>X6N5B8_RETFI</name>
<evidence type="ECO:0000256" key="12">
    <source>
        <dbReference type="ARBA" id="ARBA00023136"/>
    </source>
</evidence>
<organism evidence="15 16">
    <name type="scientific">Reticulomyxa filosa</name>
    <dbReference type="NCBI Taxonomy" id="46433"/>
    <lineage>
        <taxon>Eukaryota</taxon>
        <taxon>Sar</taxon>
        <taxon>Rhizaria</taxon>
        <taxon>Retaria</taxon>
        <taxon>Foraminifera</taxon>
        <taxon>Monothalamids</taxon>
        <taxon>Reticulomyxidae</taxon>
        <taxon>Reticulomyxa</taxon>
    </lineage>
</organism>
<comment type="caution">
    <text evidence="15">The sequence shown here is derived from an EMBL/GenBank/DDBJ whole genome shotgun (WGS) entry which is preliminary data.</text>
</comment>
<dbReference type="CDD" id="cd07987">
    <property type="entry name" value="LPLAT_MGAT-like"/>
    <property type="match status" value="1"/>
</dbReference>
<evidence type="ECO:0000256" key="2">
    <source>
        <dbReference type="ARBA" id="ARBA00004771"/>
    </source>
</evidence>
<dbReference type="GO" id="GO:0019432">
    <property type="term" value="P:triglyceride biosynthetic process"/>
    <property type="evidence" value="ECO:0007669"/>
    <property type="project" value="TreeGrafter"/>
</dbReference>
<keyword evidence="12 14" id="KW-0472">Membrane</keyword>
<evidence type="ECO:0000256" key="8">
    <source>
        <dbReference type="ARBA" id="ARBA00022798"/>
    </source>
</evidence>
<evidence type="ECO:0000256" key="3">
    <source>
        <dbReference type="ARBA" id="ARBA00005189"/>
    </source>
</evidence>
<comment type="pathway">
    <text evidence="3">Lipid metabolism.</text>
</comment>
<keyword evidence="5" id="KW-0444">Lipid biosynthesis</keyword>
<proteinExistence type="inferred from homology"/>
<dbReference type="EMBL" id="ASPP01012100">
    <property type="protein sequence ID" value="ETO20924.1"/>
    <property type="molecule type" value="Genomic_DNA"/>
</dbReference>
<dbReference type="Proteomes" id="UP000023152">
    <property type="component" value="Unassembled WGS sequence"/>
</dbReference>
<comment type="pathway">
    <text evidence="2">Glycerolipid metabolism; triacylglycerol biosynthesis.</text>
</comment>
<dbReference type="Pfam" id="PF03982">
    <property type="entry name" value="DAGAT"/>
    <property type="match status" value="1"/>
</dbReference>
<protein>
    <recommendedName>
        <fullName evidence="14">Acyltransferase</fullName>
        <ecNumber evidence="14">2.3.1.-</ecNumber>
    </recommendedName>
</protein>
<keyword evidence="9 14" id="KW-0256">Endoplasmic reticulum</keyword>
<dbReference type="OrthoDB" id="264532at2759"/>
<keyword evidence="6 14" id="KW-0808">Transferase</keyword>
<evidence type="ECO:0000256" key="13">
    <source>
        <dbReference type="ARBA" id="ARBA00023315"/>
    </source>
</evidence>
<feature type="transmembrane region" description="Helical" evidence="14">
    <location>
        <begin position="7"/>
        <end position="27"/>
    </location>
</feature>
<comment type="similarity">
    <text evidence="4 14">Belongs to the diacylglycerol acyltransferase family.</text>
</comment>
<evidence type="ECO:0000256" key="5">
    <source>
        <dbReference type="ARBA" id="ARBA00022516"/>
    </source>
</evidence>
<evidence type="ECO:0000256" key="7">
    <source>
        <dbReference type="ARBA" id="ARBA00022692"/>
    </source>
</evidence>
<sequence>MNRRRIYLVIMLIGGGVFFSRKIKNFLSLSNIRNVWNQPFVSGQLTAKKIMCVFALCYVVWIFTFGRNASRISNQKNKDILNWPLIRKPADYLKHEYFPATNNINTTIFIGDNNNICKKKKRGARWNEENKQTNFFFFYKKKKKKVLMRDYEEGQLDPNRKYIILLHPHGIISVGGILHFMASDAFPELDYRIVTISFNFFVPLVRELFLMIGLADASQGTIRSLLQRNISVSFLFVAIVVGGAQEALDARPKTNELTLATRVGFAQVALEEGTDIIPVFTFGENDLFDPLFSTSQGSWLRTLNENLFKRILTFVVPLINPIPKRRPIHTIIGKPIPVTQIKNASLEDILELHYRYVNSLQDLYDRYKHLYPQGDGDLKIIDKVTTKDIQKWRNRSRSSKL</sequence>
<feature type="transmembrane region" description="Helical" evidence="14">
    <location>
        <begin position="162"/>
        <end position="181"/>
    </location>
</feature>
<evidence type="ECO:0000256" key="10">
    <source>
        <dbReference type="ARBA" id="ARBA00022989"/>
    </source>
</evidence>
<dbReference type="InterPro" id="IPR007130">
    <property type="entry name" value="DAGAT"/>
</dbReference>
<evidence type="ECO:0000313" key="15">
    <source>
        <dbReference type="EMBL" id="ETO20924.1"/>
    </source>
</evidence>
<evidence type="ECO:0000256" key="1">
    <source>
        <dbReference type="ARBA" id="ARBA00004477"/>
    </source>
</evidence>
<gene>
    <name evidence="15" type="ORF">RFI_16277</name>
</gene>
<dbReference type="OMA" id="ARWNEEN"/>
<keyword evidence="10 14" id="KW-1133">Transmembrane helix</keyword>
<evidence type="ECO:0000256" key="6">
    <source>
        <dbReference type="ARBA" id="ARBA00022679"/>
    </source>
</evidence>
<reference evidence="15 16" key="1">
    <citation type="journal article" date="2013" name="Curr. Biol.">
        <title>The Genome of the Foraminiferan Reticulomyxa filosa.</title>
        <authorList>
            <person name="Glockner G."/>
            <person name="Hulsmann N."/>
            <person name="Schleicher M."/>
            <person name="Noegel A.A."/>
            <person name="Eichinger L."/>
            <person name="Gallinger C."/>
            <person name="Pawlowski J."/>
            <person name="Sierra R."/>
            <person name="Euteneuer U."/>
            <person name="Pillet L."/>
            <person name="Moustafa A."/>
            <person name="Platzer M."/>
            <person name="Groth M."/>
            <person name="Szafranski K."/>
            <person name="Schliwa M."/>
        </authorList>
    </citation>
    <scope>NUCLEOTIDE SEQUENCE [LARGE SCALE GENOMIC DNA]</scope>
</reference>
<keyword evidence="7 14" id="KW-0812">Transmembrane</keyword>
<dbReference type="AlphaFoldDB" id="X6N5B8"/>
<evidence type="ECO:0000256" key="4">
    <source>
        <dbReference type="ARBA" id="ARBA00005420"/>
    </source>
</evidence>
<evidence type="ECO:0000256" key="9">
    <source>
        <dbReference type="ARBA" id="ARBA00022824"/>
    </source>
</evidence>
<feature type="transmembrane region" description="Helical" evidence="14">
    <location>
        <begin position="193"/>
        <end position="214"/>
    </location>
</feature>
<dbReference type="PANTHER" id="PTHR12317:SF0">
    <property type="entry name" value="ACYLTRANSFERASE"/>
    <property type="match status" value="1"/>
</dbReference>
<feature type="transmembrane region" description="Helical" evidence="14">
    <location>
        <begin position="47"/>
        <end position="66"/>
    </location>
</feature>
<dbReference type="GO" id="GO:0006071">
    <property type="term" value="P:glycerol metabolic process"/>
    <property type="evidence" value="ECO:0007669"/>
    <property type="project" value="UniProtKB-KW"/>
</dbReference>
<evidence type="ECO:0000313" key="16">
    <source>
        <dbReference type="Proteomes" id="UP000023152"/>
    </source>
</evidence>
<accession>X6N5B8</accession>
<keyword evidence="13" id="KW-0012">Acyltransferase</keyword>
<dbReference type="EC" id="2.3.1.-" evidence="14"/>
<keyword evidence="16" id="KW-1185">Reference proteome</keyword>
<keyword evidence="11" id="KW-0443">Lipid metabolism</keyword>
<dbReference type="PANTHER" id="PTHR12317">
    <property type="entry name" value="DIACYLGLYCEROL O-ACYLTRANSFERASE"/>
    <property type="match status" value="1"/>
</dbReference>
<evidence type="ECO:0000256" key="14">
    <source>
        <dbReference type="RuleBase" id="RU367023"/>
    </source>
</evidence>
<dbReference type="GO" id="GO:0005789">
    <property type="term" value="C:endoplasmic reticulum membrane"/>
    <property type="evidence" value="ECO:0007669"/>
    <property type="project" value="UniProtKB-SubCell"/>
</dbReference>
<comment type="subcellular location">
    <subcellularLocation>
        <location evidence="1 14">Endoplasmic reticulum membrane</location>
        <topology evidence="1 14">Multi-pass membrane protein</topology>
    </subcellularLocation>
</comment>
<evidence type="ECO:0000256" key="11">
    <source>
        <dbReference type="ARBA" id="ARBA00023098"/>
    </source>
</evidence>